<gene>
    <name evidence="2" type="ORF">SAMN05216548_108187</name>
</gene>
<evidence type="ECO:0000313" key="2">
    <source>
        <dbReference type="EMBL" id="SEQ88099.1"/>
    </source>
</evidence>
<keyword evidence="1" id="KW-0472">Membrane</keyword>
<keyword evidence="1" id="KW-0812">Transmembrane</keyword>
<keyword evidence="3" id="KW-1185">Reference proteome</keyword>
<dbReference type="Proteomes" id="UP000199647">
    <property type="component" value="Unassembled WGS sequence"/>
</dbReference>
<dbReference type="EMBL" id="FOFG01000008">
    <property type="protein sequence ID" value="SEQ88099.1"/>
    <property type="molecule type" value="Genomic_DNA"/>
</dbReference>
<evidence type="ECO:0000313" key="3">
    <source>
        <dbReference type="Proteomes" id="UP000199647"/>
    </source>
</evidence>
<sequence>MERTPLVHYHADGADYRMRPVRSRGGIIALYVLGILEVLGLIAWQALTVFVIQPIDAVPEAGRSA</sequence>
<feature type="transmembrane region" description="Helical" evidence="1">
    <location>
        <begin position="27"/>
        <end position="52"/>
    </location>
</feature>
<proteinExistence type="predicted"/>
<keyword evidence="1" id="KW-1133">Transmembrane helix</keyword>
<dbReference type="STRING" id="1855383.SAMN05216548_108187"/>
<organism evidence="2 3">
    <name type="scientific">Faunimonas pinastri</name>
    <dbReference type="NCBI Taxonomy" id="1855383"/>
    <lineage>
        <taxon>Bacteria</taxon>
        <taxon>Pseudomonadati</taxon>
        <taxon>Pseudomonadota</taxon>
        <taxon>Alphaproteobacteria</taxon>
        <taxon>Hyphomicrobiales</taxon>
        <taxon>Afifellaceae</taxon>
        <taxon>Faunimonas</taxon>
    </lineage>
</organism>
<name>A0A1H9JMT0_9HYPH</name>
<accession>A0A1H9JMT0</accession>
<protein>
    <submittedName>
        <fullName evidence="2">Uncharacterized protein</fullName>
    </submittedName>
</protein>
<reference evidence="2 3" key="1">
    <citation type="submission" date="2016-10" db="EMBL/GenBank/DDBJ databases">
        <authorList>
            <person name="de Groot N.N."/>
        </authorList>
    </citation>
    <scope>NUCLEOTIDE SEQUENCE [LARGE SCALE GENOMIC DNA]</scope>
    <source>
        <strain evidence="2 3">A52C2</strain>
    </source>
</reference>
<dbReference type="AlphaFoldDB" id="A0A1H9JMT0"/>
<evidence type="ECO:0000256" key="1">
    <source>
        <dbReference type="SAM" id="Phobius"/>
    </source>
</evidence>